<proteinExistence type="predicted"/>
<dbReference type="EMBL" id="FZQP02006948">
    <property type="protein sequence ID" value="VVD05278.1"/>
    <property type="molecule type" value="Genomic_DNA"/>
</dbReference>
<name>A0A5E4R4E0_9NEOP</name>
<evidence type="ECO:0000313" key="1">
    <source>
        <dbReference type="EMBL" id="VVD05278.1"/>
    </source>
</evidence>
<protein>
    <submittedName>
        <fullName evidence="1">Uncharacterized protein</fullName>
    </submittedName>
</protein>
<evidence type="ECO:0000313" key="2">
    <source>
        <dbReference type="Proteomes" id="UP000324832"/>
    </source>
</evidence>
<gene>
    <name evidence="1" type="ORF">LSINAPIS_LOCUS14852</name>
</gene>
<keyword evidence="2" id="KW-1185">Reference proteome</keyword>
<dbReference type="Proteomes" id="UP000324832">
    <property type="component" value="Unassembled WGS sequence"/>
</dbReference>
<accession>A0A5E4R4E0</accession>
<dbReference type="AlphaFoldDB" id="A0A5E4R4E0"/>
<reference evidence="1 2" key="1">
    <citation type="submission" date="2017-07" db="EMBL/GenBank/DDBJ databases">
        <authorList>
            <person name="Talla V."/>
            <person name="Backstrom N."/>
        </authorList>
    </citation>
    <scope>NUCLEOTIDE SEQUENCE [LARGE SCALE GENOMIC DNA]</scope>
</reference>
<organism evidence="1 2">
    <name type="scientific">Leptidea sinapis</name>
    <dbReference type="NCBI Taxonomy" id="189913"/>
    <lineage>
        <taxon>Eukaryota</taxon>
        <taxon>Metazoa</taxon>
        <taxon>Ecdysozoa</taxon>
        <taxon>Arthropoda</taxon>
        <taxon>Hexapoda</taxon>
        <taxon>Insecta</taxon>
        <taxon>Pterygota</taxon>
        <taxon>Neoptera</taxon>
        <taxon>Endopterygota</taxon>
        <taxon>Lepidoptera</taxon>
        <taxon>Glossata</taxon>
        <taxon>Ditrysia</taxon>
        <taxon>Papilionoidea</taxon>
        <taxon>Pieridae</taxon>
        <taxon>Dismorphiinae</taxon>
        <taxon>Leptidea</taxon>
    </lineage>
</organism>
<sequence length="71" mass="8012">MSVVFVAIVKDEVDKVIEHEITRKLSTDLLQSIEKKFHIGGYGDDEDKASSAKWNSSYTREAARVTELINV</sequence>